<dbReference type="Gene3D" id="1.10.10.10">
    <property type="entry name" value="Winged helix-like DNA-binding domain superfamily/Winged helix DNA-binding domain"/>
    <property type="match status" value="1"/>
</dbReference>
<evidence type="ECO:0000313" key="6">
    <source>
        <dbReference type="Proteomes" id="UP000029227"/>
    </source>
</evidence>
<dbReference type="STRING" id="754436.JCM19237_5121"/>
<sequence>MDFKWLEDFVCLMDLGNFGAAAKARHVTQSAFSRRIQALELWVGVPLFDRTSYPITLTEPGKKFAPYVETLLSQVSVTKADFADVSLQKDNTVRIVSLHSFAVNLMPSFFQQGKADFDGLNIVMNTSIQGVDNHFQAILENTSDILLAYNMQAMRPSLLIEDKFDKLLVLKEDIIPVAAPALLASHPHNQPFPYLAYSEQTFLHNVVFPLVKERKQMLNQVYESTLTEAVIQMAVQGWVSLGRRVMPCAEN</sequence>
<keyword evidence="3" id="KW-0804">Transcription</keyword>
<dbReference type="PANTHER" id="PTHR30126">
    <property type="entry name" value="HTH-TYPE TRANSCRIPTIONAL REGULATOR"/>
    <property type="match status" value="1"/>
</dbReference>
<dbReference type="AlphaFoldDB" id="A0A090QIZ1"/>
<protein>
    <submittedName>
        <fullName evidence="5">LysR family transcriptional regulator QseA</fullName>
    </submittedName>
</protein>
<evidence type="ECO:0000313" key="5">
    <source>
        <dbReference type="EMBL" id="GAL02228.1"/>
    </source>
</evidence>
<evidence type="ECO:0000259" key="4">
    <source>
        <dbReference type="PROSITE" id="PS50931"/>
    </source>
</evidence>
<dbReference type="Proteomes" id="UP000029227">
    <property type="component" value="Unassembled WGS sequence"/>
</dbReference>
<dbReference type="PANTHER" id="PTHR30126:SF2">
    <property type="entry name" value="HTH-TYPE TRANSCRIPTIONAL REGULATOR YJIE"/>
    <property type="match status" value="1"/>
</dbReference>
<feature type="domain" description="HTH lysR-type" evidence="4">
    <location>
        <begin position="1"/>
        <end position="58"/>
    </location>
</feature>
<gene>
    <name evidence="5" type="ORF">JCM19237_5121</name>
</gene>
<organism evidence="5 6">
    <name type="scientific">Photobacterium aphoticum</name>
    <dbReference type="NCBI Taxonomy" id="754436"/>
    <lineage>
        <taxon>Bacteria</taxon>
        <taxon>Pseudomonadati</taxon>
        <taxon>Pseudomonadota</taxon>
        <taxon>Gammaproteobacteria</taxon>
        <taxon>Vibrionales</taxon>
        <taxon>Vibrionaceae</taxon>
        <taxon>Photobacterium</taxon>
    </lineage>
</organism>
<dbReference type="PRINTS" id="PR00039">
    <property type="entry name" value="HTHLYSR"/>
</dbReference>
<dbReference type="GO" id="GO:0003700">
    <property type="term" value="F:DNA-binding transcription factor activity"/>
    <property type="evidence" value="ECO:0007669"/>
    <property type="project" value="InterPro"/>
</dbReference>
<dbReference type="SUPFAM" id="SSF46785">
    <property type="entry name" value="Winged helix' DNA-binding domain"/>
    <property type="match status" value="1"/>
</dbReference>
<dbReference type="PROSITE" id="PS50931">
    <property type="entry name" value="HTH_LYSR"/>
    <property type="match status" value="1"/>
</dbReference>
<keyword evidence="2" id="KW-0805">Transcription regulation</keyword>
<dbReference type="EMBL" id="BBMN01000001">
    <property type="protein sequence ID" value="GAL02228.1"/>
    <property type="molecule type" value="Genomic_DNA"/>
</dbReference>
<evidence type="ECO:0000256" key="1">
    <source>
        <dbReference type="ARBA" id="ARBA00009437"/>
    </source>
</evidence>
<name>A0A090QIZ1_9GAMM</name>
<proteinExistence type="inferred from homology"/>
<accession>A0A090QIZ1</accession>
<dbReference type="SUPFAM" id="SSF53850">
    <property type="entry name" value="Periplasmic binding protein-like II"/>
    <property type="match status" value="1"/>
</dbReference>
<comment type="caution">
    <text evidence="5">The sequence shown here is derived from an EMBL/GenBank/DDBJ whole genome shotgun (WGS) entry which is preliminary data.</text>
</comment>
<evidence type="ECO:0000256" key="2">
    <source>
        <dbReference type="ARBA" id="ARBA00023015"/>
    </source>
</evidence>
<dbReference type="GO" id="GO:0000976">
    <property type="term" value="F:transcription cis-regulatory region binding"/>
    <property type="evidence" value="ECO:0007669"/>
    <property type="project" value="TreeGrafter"/>
</dbReference>
<dbReference type="InterPro" id="IPR036388">
    <property type="entry name" value="WH-like_DNA-bd_sf"/>
</dbReference>
<dbReference type="InterPro" id="IPR000847">
    <property type="entry name" value="LysR_HTH_N"/>
</dbReference>
<comment type="similarity">
    <text evidence="1">Belongs to the LysR transcriptional regulatory family.</text>
</comment>
<reference evidence="5 6" key="1">
    <citation type="journal article" date="2014" name="Genome Announc.">
        <title>Draft Genome Sequences of Two Vibrionaceae Species, Vibrio ponticus C121 and Photobacterium aphoticum C119, Isolated as Coral Reef Microbiota.</title>
        <authorList>
            <person name="Al-saari N."/>
            <person name="Meirelles P.M."/>
            <person name="Mino S."/>
            <person name="Suda W."/>
            <person name="Oshima K."/>
            <person name="Hattori M."/>
            <person name="Ohkuma M."/>
            <person name="Thompson F.L."/>
            <person name="Gomez-Gil B."/>
            <person name="Sawabe T."/>
            <person name="Sawabe T."/>
        </authorList>
    </citation>
    <scope>NUCLEOTIDE SEQUENCE [LARGE SCALE GENOMIC DNA]</scope>
    <source>
        <strain evidence="5 6">JCM 19237</strain>
    </source>
</reference>
<dbReference type="eggNOG" id="COG0583">
    <property type="taxonomic scope" value="Bacteria"/>
</dbReference>
<evidence type="ECO:0000256" key="3">
    <source>
        <dbReference type="ARBA" id="ARBA00023163"/>
    </source>
</evidence>
<dbReference type="InterPro" id="IPR036390">
    <property type="entry name" value="WH_DNA-bd_sf"/>
</dbReference>
<dbReference type="Pfam" id="PF00126">
    <property type="entry name" value="HTH_1"/>
    <property type="match status" value="1"/>
</dbReference>